<dbReference type="PANTHER" id="PTHR39335:SF1">
    <property type="entry name" value="BLL4220 PROTEIN"/>
    <property type="match status" value="1"/>
</dbReference>
<name>A0A949PTJ6_9HYPH</name>
<dbReference type="InterPro" id="IPR005297">
    <property type="entry name" value="Lipoprotein_repeat"/>
</dbReference>
<keyword evidence="3" id="KW-1185">Reference proteome</keyword>
<gene>
    <name evidence="2" type="ORF">KUG47_14135</name>
</gene>
<dbReference type="Proteomes" id="UP000752297">
    <property type="component" value="Unassembled WGS sequence"/>
</dbReference>
<evidence type="ECO:0000313" key="3">
    <source>
        <dbReference type="Proteomes" id="UP000752297"/>
    </source>
</evidence>
<dbReference type="InterPro" id="IPR014558">
    <property type="entry name" value="UCP029720"/>
</dbReference>
<keyword evidence="1" id="KW-0732">Signal</keyword>
<dbReference type="GO" id="GO:0043448">
    <property type="term" value="P:alkane catabolic process"/>
    <property type="evidence" value="ECO:0007669"/>
    <property type="project" value="TreeGrafter"/>
</dbReference>
<dbReference type="PIRSF" id="PIRSF029720">
    <property type="entry name" value="UCP029720"/>
    <property type="match status" value="1"/>
</dbReference>
<dbReference type="RefSeq" id="WP_217678624.1">
    <property type="nucleotide sequence ID" value="NZ_JAHRVA010000006.1"/>
</dbReference>
<evidence type="ECO:0000313" key="2">
    <source>
        <dbReference type="EMBL" id="MBV2144635.1"/>
    </source>
</evidence>
<feature type="chain" id="PRO_5037359789" description="Lipoprotein with Yx(FWY)xxD motif" evidence="1">
    <location>
        <begin position="21"/>
        <end position="123"/>
    </location>
</feature>
<comment type="caution">
    <text evidence="2">The sequence shown here is derived from an EMBL/GenBank/DDBJ whole genome shotgun (WGS) entry which is preliminary data.</text>
</comment>
<protein>
    <recommendedName>
        <fullName evidence="4">Lipoprotein with Yx(FWY)xxD motif</fullName>
    </recommendedName>
</protein>
<feature type="signal peptide" evidence="1">
    <location>
        <begin position="1"/>
        <end position="20"/>
    </location>
</feature>
<sequence length="123" mass="13187">MRTLFLACSLIAASTIGVLAAEPAKMADTEAGNVLVTPEGMTLYTFDKDEGGKSACDEKCLKKWPAFRADDSAMAEGDFSVVKGTDGKDMWAYKGMPLYLYHDDEKAGDAKGDGKGGVWHVVK</sequence>
<evidence type="ECO:0008006" key="4">
    <source>
        <dbReference type="Google" id="ProtNLM"/>
    </source>
</evidence>
<dbReference type="EMBL" id="JAHRVA010000006">
    <property type="protein sequence ID" value="MBV2144635.1"/>
    <property type="molecule type" value="Genomic_DNA"/>
</dbReference>
<organism evidence="2 3">
    <name type="scientific">Falsochrobactrum tianjinense</name>
    <dbReference type="NCBI Taxonomy" id="2706015"/>
    <lineage>
        <taxon>Bacteria</taxon>
        <taxon>Pseudomonadati</taxon>
        <taxon>Pseudomonadota</taxon>
        <taxon>Alphaproteobacteria</taxon>
        <taxon>Hyphomicrobiales</taxon>
        <taxon>Brucellaceae</taxon>
        <taxon>Falsochrobactrum</taxon>
    </lineage>
</organism>
<dbReference type="PANTHER" id="PTHR39335">
    <property type="entry name" value="BLL4220 PROTEIN"/>
    <property type="match status" value="1"/>
</dbReference>
<proteinExistence type="predicted"/>
<dbReference type="AlphaFoldDB" id="A0A949PTJ6"/>
<accession>A0A949PTJ6</accession>
<evidence type="ECO:0000256" key="1">
    <source>
        <dbReference type="SAM" id="SignalP"/>
    </source>
</evidence>
<reference evidence="2 3" key="1">
    <citation type="submission" date="2021-06" db="EMBL/GenBank/DDBJ databases">
        <title>Falsochrobactrum tianjin sp.nov., a new petroleum-degrading bacteria isolated from oily soils.</title>
        <authorList>
            <person name="Chen G."/>
            <person name="Chen H."/>
            <person name="Tian J."/>
            <person name="Qing J."/>
            <person name="Zhong L."/>
            <person name="Ma W."/>
            <person name="Song Y."/>
            <person name="Cui X."/>
            <person name="Yan B."/>
        </authorList>
    </citation>
    <scope>NUCLEOTIDE SEQUENCE [LARGE SCALE GENOMIC DNA]</scope>
    <source>
        <strain evidence="2 3">TDYN1</strain>
    </source>
</reference>
<dbReference type="Pfam" id="PF03640">
    <property type="entry name" value="Lipoprotein_15"/>
    <property type="match status" value="2"/>
</dbReference>